<dbReference type="Proteomes" id="UP001310022">
    <property type="component" value="Unassembled WGS sequence"/>
</dbReference>
<dbReference type="AlphaFoldDB" id="A0AAN5AKE9"/>
<keyword evidence="2" id="KW-1185">Reference proteome</keyword>
<dbReference type="EMBL" id="BQKE01000001">
    <property type="protein sequence ID" value="GJM59818.1"/>
    <property type="molecule type" value="Genomic_DNA"/>
</dbReference>
<comment type="caution">
    <text evidence="1">The sequence shown here is derived from an EMBL/GenBank/DDBJ whole genome shotgun (WGS) entry which is preliminary data.</text>
</comment>
<evidence type="ECO:0000313" key="2">
    <source>
        <dbReference type="Proteomes" id="UP001310022"/>
    </source>
</evidence>
<dbReference type="RefSeq" id="WP_053406067.1">
    <property type="nucleotide sequence ID" value="NZ_BQKE01000001.1"/>
</dbReference>
<reference evidence="1 2" key="1">
    <citation type="submission" date="2021-12" db="EMBL/GenBank/DDBJ databases">
        <title>Genome sequencing of bacteria with rrn-lacking chromosome and rrn-plasmid.</title>
        <authorList>
            <person name="Anda M."/>
            <person name="Iwasaki W."/>
        </authorList>
    </citation>
    <scope>NUCLEOTIDE SEQUENCE [LARGE SCALE GENOMIC DNA]</scope>
    <source>
        <strain evidence="1 2">NBRC 15940</strain>
    </source>
</reference>
<evidence type="ECO:0000313" key="1">
    <source>
        <dbReference type="EMBL" id="GJM59818.1"/>
    </source>
</evidence>
<sequence length="160" mass="18694">MIEKIEAIEDQLNKIGPKGYKTLYEEIRQEQPLLSAFFLGFKMDGYGNYLQGALLRGIFAVYLYYKEEAFFQKKLGYAAFKEMRDEQLHFLEFMESQPMMISKEDLTGKMVKALEDQQLFSYIIRGFETSQAFNGLPPEEKGTIALEFKVLLELIQQQKK</sequence>
<protein>
    <submittedName>
        <fullName evidence="1">Uncharacterized protein</fullName>
    </submittedName>
</protein>
<organism evidence="1 2">
    <name type="scientific">Persicobacter diffluens</name>
    <dbReference type="NCBI Taxonomy" id="981"/>
    <lineage>
        <taxon>Bacteria</taxon>
        <taxon>Pseudomonadati</taxon>
        <taxon>Bacteroidota</taxon>
        <taxon>Cytophagia</taxon>
        <taxon>Cytophagales</taxon>
        <taxon>Persicobacteraceae</taxon>
        <taxon>Persicobacter</taxon>
    </lineage>
</organism>
<proteinExistence type="predicted"/>
<name>A0AAN5AKE9_9BACT</name>
<accession>A0AAN5AKE9</accession>
<gene>
    <name evidence="1" type="ORF">PEDI_03700</name>
</gene>